<evidence type="ECO:0000313" key="7">
    <source>
        <dbReference type="Proteomes" id="UP000472270"/>
    </source>
</evidence>
<dbReference type="GO" id="GO:0004521">
    <property type="term" value="F:RNA endonuclease activity"/>
    <property type="evidence" value="ECO:0007669"/>
    <property type="project" value="TreeGrafter"/>
</dbReference>
<evidence type="ECO:0000259" key="5">
    <source>
        <dbReference type="Pfam" id="PF05189"/>
    </source>
</evidence>
<protein>
    <submittedName>
        <fullName evidence="6">RNA 3'-terminal phosphate cyclase-like protein</fullName>
    </submittedName>
</protein>
<dbReference type="FunFam" id="3.30.360.20:FF:000001">
    <property type="entry name" value="RNA terminal phosphate cyclase-like 1"/>
    <property type="match status" value="1"/>
</dbReference>
<evidence type="ECO:0000256" key="4">
    <source>
        <dbReference type="ARBA" id="ARBA00023242"/>
    </source>
</evidence>
<comment type="similarity">
    <text evidence="2">Belongs to the RNA 3'-terminal cyclase family. Type 2 subfamily.</text>
</comment>
<dbReference type="AlphaFoldDB" id="A0A673K3Y2"/>
<name>A0A673K3Y2_9TELE</name>
<dbReference type="Pfam" id="PF05189">
    <property type="entry name" value="RTC_insert"/>
    <property type="match status" value="1"/>
</dbReference>
<keyword evidence="7" id="KW-1185">Reference proteome</keyword>
<evidence type="ECO:0000256" key="1">
    <source>
        <dbReference type="ARBA" id="ARBA00004604"/>
    </source>
</evidence>
<dbReference type="Ensembl" id="ENSSRHT00000060721.1">
    <property type="protein sequence ID" value="ENSSRHP00000059075.1"/>
    <property type="gene ID" value="ENSSRHG00000029587.1"/>
</dbReference>
<dbReference type="Gene3D" id="3.30.360.20">
    <property type="entry name" value="RNA 3'-terminal phosphate cyclase, insert domain"/>
    <property type="match status" value="1"/>
</dbReference>
<evidence type="ECO:0000313" key="6">
    <source>
        <dbReference type="Ensembl" id="ENSSRHP00000059075.1"/>
    </source>
</evidence>
<dbReference type="InterPro" id="IPR013791">
    <property type="entry name" value="RNA3'-term_phos_cycl_insert"/>
</dbReference>
<dbReference type="PANTHER" id="PTHR11096:SF1">
    <property type="entry name" value="RNA 3'-TERMINAL PHOSPHATE CYCLASE-LIKE PROTEIN"/>
    <property type="match status" value="1"/>
</dbReference>
<sequence>MAPAGGGEVLFTCPVRRSMKPVHLTEPGKIKRIRGTAFSVRVSPQMANRIVDSARSILNKFIPDIYIYTDHMKGASSGRSPGFGLTLVAETVNGTFLGAEVVSTPQGQGDPVLPEDLGRNCAKLLLEEVYRVSRTKHTHIWRNCFHIVQVEFLRHIRDFFQIMFKIEQQKPGEDERKGGEKVLMTCVGAGYSNISKTIK</sequence>
<reference evidence="6" key="2">
    <citation type="submission" date="2025-09" db="UniProtKB">
        <authorList>
            <consortium name="Ensembl"/>
        </authorList>
    </citation>
    <scope>IDENTIFICATION</scope>
</reference>
<dbReference type="Proteomes" id="UP000472270">
    <property type="component" value="Unassembled WGS sequence"/>
</dbReference>
<dbReference type="PANTHER" id="PTHR11096">
    <property type="entry name" value="RNA 3' TERMINAL PHOSPHATE CYCLASE"/>
    <property type="match status" value="1"/>
</dbReference>
<evidence type="ECO:0000256" key="2">
    <source>
        <dbReference type="ARBA" id="ARBA00007089"/>
    </source>
</evidence>
<dbReference type="SUPFAM" id="SSF55205">
    <property type="entry name" value="EPT/RTPC-like"/>
    <property type="match status" value="1"/>
</dbReference>
<gene>
    <name evidence="6" type="primary">rcl1</name>
</gene>
<dbReference type="InterPro" id="IPR036553">
    <property type="entry name" value="RPTC_insert"/>
</dbReference>
<evidence type="ECO:0000256" key="3">
    <source>
        <dbReference type="ARBA" id="ARBA00022517"/>
    </source>
</evidence>
<comment type="subcellular location">
    <subcellularLocation>
        <location evidence="1">Nucleus</location>
        <location evidence="1">Nucleolus</location>
    </subcellularLocation>
</comment>
<reference evidence="6" key="1">
    <citation type="submission" date="2025-08" db="UniProtKB">
        <authorList>
            <consortium name="Ensembl"/>
        </authorList>
    </citation>
    <scope>IDENTIFICATION</scope>
</reference>
<proteinExistence type="inferred from homology"/>
<organism evidence="6 7">
    <name type="scientific">Sinocyclocheilus rhinocerous</name>
    <dbReference type="NCBI Taxonomy" id="307959"/>
    <lineage>
        <taxon>Eukaryota</taxon>
        <taxon>Metazoa</taxon>
        <taxon>Chordata</taxon>
        <taxon>Craniata</taxon>
        <taxon>Vertebrata</taxon>
        <taxon>Euteleostomi</taxon>
        <taxon>Actinopterygii</taxon>
        <taxon>Neopterygii</taxon>
        <taxon>Teleostei</taxon>
        <taxon>Ostariophysi</taxon>
        <taxon>Cypriniformes</taxon>
        <taxon>Cyprinidae</taxon>
        <taxon>Cyprininae</taxon>
        <taxon>Sinocyclocheilus</taxon>
    </lineage>
</organism>
<dbReference type="InterPro" id="IPR000228">
    <property type="entry name" value="RNA3'_term_phos_cyc"/>
</dbReference>
<dbReference type="InterPro" id="IPR013792">
    <property type="entry name" value="RNA3'P_cycl/enolpyr_Trfase_a/b"/>
</dbReference>
<dbReference type="GO" id="GO:0005730">
    <property type="term" value="C:nucleolus"/>
    <property type="evidence" value="ECO:0007669"/>
    <property type="project" value="UniProtKB-SubCell"/>
</dbReference>
<feature type="domain" description="RNA 3'-terminal phosphate cyclase insert" evidence="5">
    <location>
        <begin position="25"/>
        <end position="129"/>
    </location>
</feature>
<accession>A0A673K3Y2</accession>
<dbReference type="GO" id="GO:0000479">
    <property type="term" value="P:endonucleolytic cleavage of tricistronic rRNA transcript (SSU-rRNA, 5.8S rRNA, LSU-rRNA)"/>
    <property type="evidence" value="ECO:0007669"/>
    <property type="project" value="TreeGrafter"/>
</dbReference>
<keyword evidence="3" id="KW-0690">Ribosome biogenesis</keyword>
<keyword evidence="4" id="KW-0539">Nucleus</keyword>